<sequence length="284" mass="31440">MNALLELRKPFEGRAGTASGGPARIPTGAHIDARKLITLADELSKLIDSWPQDSPTGDKMLIEAHYRDIVAKSNRMTRLLRQAPDIPVNRSIVGARFDHGDDGSPRHVITYYVSKDSVYKTISLLRHYAIYIHENGSFSGSVASAALDTFNRGKQKMPDGLYKTEFAQVVKDSYYVRTFTLPEGLRDAVSGSFITLFNTGELTVKELMDHLAIDPSDYQIVDDLTFIANNETVIDSIRHATPYLVSMSATLDDFTQEPLFQPTAVQQQDPLLPPPSNEPIVGVS</sequence>
<evidence type="ECO:0000256" key="1">
    <source>
        <dbReference type="SAM" id="MobiDB-lite"/>
    </source>
</evidence>
<keyword evidence="3" id="KW-1185">Reference proteome</keyword>
<dbReference type="AlphaFoldDB" id="A0A5N5RMU9"/>
<dbReference type="Proteomes" id="UP000326336">
    <property type="component" value="Unassembled WGS sequence"/>
</dbReference>
<feature type="region of interest" description="Disordered" evidence="1">
    <location>
        <begin position="264"/>
        <end position="284"/>
    </location>
</feature>
<accession>A0A5N5RMU9</accession>
<comment type="caution">
    <text evidence="2">The sequence shown here is derived from an EMBL/GenBank/DDBJ whole genome shotgun (WGS) entry which is preliminary data.</text>
</comment>
<evidence type="ECO:0000313" key="3">
    <source>
        <dbReference type="Proteomes" id="UP000326336"/>
    </source>
</evidence>
<dbReference type="EMBL" id="RQSP01000003">
    <property type="protein sequence ID" value="KAB5608279.1"/>
    <property type="molecule type" value="Genomic_DNA"/>
</dbReference>
<reference evidence="2 3" key="1">
    <citation type="journal article" date="2019" name="Int. J. Syst. Evol. Microbiol.">
        <title>Bifidobacterium jacchi sp. nov., isolated from the faeces of a baby common marmoset (Callithrix jacchus).</title>
        <authorList>
            <person name="Modesto M."/>
            <person name="Watanabe K."/>
            <person name="Arita M."/>
            <person name="Satti M."/>
            <person name="Oki K."/>
            <person name="Sciavilla P."/>
            <person name="Patavino C."/>
            <person name="Camma C."/>
            <person name="Michelini S."/>
            <person name="Sgorbati B."/>
            <person name="Mattarelli P."/>
        </authorList>
    </citation>
    <scope>NUCLEOTIDE SEQUENCE [LARGE SCALE GENOMIC DNA]</scope>
    <source>
        <strain evidence="2 3">MRM 9.3</strain>
    </source>
</reference>
<dbReference type="OrthoDB" id="9768989at2"/>
<proteinExistence type="predicted"/>
<organism evidence="2 3">
    <name type="scientific">Bifidobacterium jacchi</name>
    <dbReference type="NCBI Taxonomy" id="2490545"/>
    <lineage>
        <taxon>Bacteria</taxon>
        <taxon>Bacillati</taxon>
        <taxon>Actinomycetota</taxon>
        <taxon>Actinomycetes</taxon>
        <taxon>Bifidobacteriales</taxon>
        <taxon>Bifidobacteriaceae</taxon>
        <taxon>Bifidobacterium</taxon>
    </lineage>
</organism>
<name>A0A5N5RMU9_9BIFI</name>
<dbReference type="RefSeq" id="WP_151915969.1">
    <property type="nucleotide sequence ID" value="NZ_RQSP01000003.1"/>
</dbReference>
<evidence type="ECO:0000313" key="2">
    <source>
        <dbReference type="EMBL" id="KAB5608279.1"/>
    </source>
</evidence>
<gene>
    <name evidence="2" type="ORF">EHS19_01205</name>
</gene>
<protein>
    <submittedName>
        <fullName evidence="2">Uncharacterized protein</fullName>
    </submittedName>
</protein>